<accession>A0A1M2VLJ1</accession>
<dbReference type="InterPro" id="IPR056458">
    <property type="entry name" value="TPR_DOP1_M"/>
</dbReference>
<evidence type="ECO:0000256" key="1">
    <source>
        <dbReference type="ARBA" id="ARBA00004395"/>
    </source>
</evidence>
<dbReference type="InterPro" id="IPR016024">
    <property type="entry name" value="ARM-type_fold"/>
</dbReference>
<dbReference type="STRING" id="154538.A0A1M2VLJ1"/>
<dbReference type="SUPFAM" id="SSF48371">
    <property type="entry name" value="ARM repeat"/>
    <property type="match status" value="2"/>
</dbReference>
<dbReference type="InterPro" id="IPR040314">
    <property type="entry name" value="DOP1"/>
</dbReference>
<dbReference type="Pfam" id="PF04118">
    <property type="entry name" value="Dopey_N"/>
    <property type="match status" value="1"/>
</dbReference>
<evidence type="ECO:0000259" key="10">
    <source>
        <dbReference type="Pfam" id="PF24598"/>
    </source>
</evidence>
<evidence type="ECO:0000256" key="5">
    <source>
        <dbReference type="ARBA" id="ARBA00023136"/>
    </source>
</evidence>
<dbReference type="GO" id="GO:0005768">
    <property type="term" value="C:endosome"/>
    <property type="evidence" value="ECO:0007669"/>
    <property type="project" value="TreeGrafter"/>
</dbReference>
<feature type="domain" description="DOP1-like middle TPR" evidence="9">
    <location>
        <begin position="337"/>
        <end position="523"/>
    </location>
</feature>
<organism evidence="11 12">
    <name type="scientific">Trametes pubescens</name>
    <name type="common">White-rot fungus</name>
    <dbReference type="NCBI Taxonomy" id="154538"/>
    <lineage>
        <taxon>Eukaryota</taxon>
        <taxon>Fungi</taxon>
        <taxon>Dikarya</taxon>
        <taxon>Basidiomycota</taxon>
        <taxon>Agaricomycotina</taxon>
        <taxon>Agaricomycetes</taxon>
        <taxon>Polyporales</taxon>
        <taxon>Polyporaceae</taxon>
        <taxon>Trametes</taxon>
    </lineage>
</organism>
<dbReference type="GO" id="GO:0005802">
    <property type="term" value="C:trans-Golgi network"/>
    <property type="evidence" value="ECO:0007669"/>
    <property type="project" value="TreeGrafter"/>
</dbReference>
<dbReference type="GO" id="GO:0000139">
    <property type="term" value="C:Golgi membrane"/>
    <property type="evidence" value="ECO:0007669"/>
    <property type="project" value="UniProtKB-SubCell"/>
</dbReference>
<dbReference type="Pfam" id="PF24597">
    <property type="entry name" value="TPR_DOP1_M"/>
    <property type="match status" value="1"/>
</dbReference>
<protein>
    <submittedName>
        <fullName evidence="11">Protein dopey</fullName>
    </submittedName>
</protein>
<feature type="region of interest" description="Disordered" evidence="7">
    <location>
        <begin position="1381"/>
        <end position="1414"/>
    </location>
</feature>
<comment type="caution">
    <text evidence="11">The sequence shown here is derived from an EMBL/GenBank/DDBJ whole genome shotgun (WGS) entry which is preliminary data.</text>
</comment>
<dbReference type="GO" id="GO:0015031">
    <property type="term" value="P:protein transport"/>
    <property type="evidence" value="ECO:0007669"/>
    <property type="project" value="UniProtKB-KW"/>
</dbReference>
<evidence type="ECO:0000256" key="7">
    <source>
        <dbReference type="SAM" id="MobiDB-lite"/>
    </source>
</evidence>
<proteinExistence type="inferred from homology"/>
<evidence type="ECO:0000259" key="9">
    <source>
        <dbReference type="Pfam" id="PF24597"/>
    </source>
</evidence>
<dbReference type="Proteomes" id="UP000184267">
    <property type="component" value="Unassembled WGS sequence"/>
</dbReference>
<reference evidence="11 12" key="1">
    <citation type="submission" date="2016-10" db="EMBL/GenBank/DDBJ databases">
        <title>Genome sequence of the basidiomycete white-rot fungus Trametes pubescens.</title>
        <authorList>
            <person name="Makela M.R."/>
            <person name="Granchi Z."/>
            <person name="Peng M."/>
            <person name="De Vries R.P."/>
            <person name="Grigoriev I."/>
            <person name="Riley R."/>
            <person name="Hilden K."/>
        </authorList>
    </citation>
    <scope>NUCLEOTIDE SEQUENCE [LARGE SCALE GENOMIC DNA]</scope>
    <source>
        <strain evidence="11 12">FBCC735</strain>
    </source>
</reference>
<dbReference type="PANTHER" id="PTHR14042">
    <property type="entry name" value="DOPEY-RELATED"/>
    <property type="match status" value="1"/>
</dbReference>
<keyword evidence="12" id="KW-1185">Reference proteome</keyword>
<feature type="domain" description="DOP1-like C-terminal" evidence="10">
    <location>
        <begin position="1282"/>
        <end position="1768"/>
    </location>
</feature>
<comment type="subcellular location">
    <subcellularLocation>
        <location evidence="1">Golgi apparatus membrane</location>
        <topology evidence="1">Peripheral membrane protein</topology>
    </subcellularLocation>
</comment>
<comment type="similarity">
    <text evidence="6">Belongs to the DOP1 family.</text>
</comment>
<feature type="domain" description="DOP1 N-terminal" evidence="8">
    <location>
        <begin position="39"/>
        <end position="328"/>
    </location>
</feature>
<sequence length="1791" mass="199763">MSAASSPRVGSVDPTKRGPPWYALRGGDGTSTPPAYAADPKYKKYTQQVEKCLNSFESVHEWADFIAFLKQLLKTLQSYQQFKEIPRKVVVSKRLAQCLNPALPNGVHQRALDVYSHVFAVLGSEGLQRDLALWSSGLFPFFEYASTAVKPTVLNLFDTNYLPLQAGLRPVMKAFILALLPGLEEETGEYFDKVLGLLDRLAGTISQSFFFQNIWLVMLTTPPARGTALTYLAKRLPPFKADEDITPIVGDDIGLMIRAFSAALEDDDLLVRRAALDILLQSLHIDGIAVKKAQEDDRAILMRAATSVVLRRDLALNRRLYAWLLGPSESNTAQVEYYKTHSLGLLSSTLRNEMFYPSQEYSQSRPFKIFISLLDKYEIGLPLTETLVYDALKSLRALLQSGTDAGDDLSMTGSTLYEAVEPHALWSRLLSVVLSDITSGQANGEGCTMVQYLLQRFHAHDEEIETIHLPVVFSAITSVITTHARDDASSFPAALNALPLLRDILEKIPQGALKSRPVLPGQAQSSQADEDAIVFAYRFYGITLQPPSVNARHSDIPFAVAFEDVVSLSSAAAKALLDGPADPSLARSQRDVLLLSLSLLDMLLSRQEDEGDVIFSVNWDPTGWLSTLLACLAQTNVAFVTVDRFITVATKIHGRTTLQPGFKLDQRVYMVPMINVLLKYLRPSYSAYHMRAVNLIWSLERLSRQPHVEAVISQSLSATQPTELQDACEAFGVLWRLTEDSTLPGVHLKVPMMTLLETLRSDDPKLRRIGETWMRCSLKSYLRVLDPILFDLFDPTIRYSPSTTELRGKQLQGFVYDRPFDQRYVNYLLETLLSVVKFGGQGFSKIARSTPISRSLYGTLLQRLQDVSATFPDATYMDIIVSQLLIRLLQSEPKPSLLPIMQPFHIVAQNLSVDLLQALVARGEVDSITLQSLESVVIQKLFFCVHTGRLDLQNKLLHLLHSVITASISEGRVAAQVERGADGISLQDSPIPRRESHAVHPLLVQTLVDGISTPSNRPLLQHWLDFIMMTVPQFKETLRAVVTPLSDCVCRQLRLALGEILEASAEGSHSDDIVSYTTDADFLMLLTTLERLTLLSMTRVAGEQPQEEDQSADRTAQESSGLLGYVSNVFSSEGTTNANEDPSLTRSSDHRCLHNAVRVLYAMWDKLNIPQDGRWGSQEESLVLIYGRAKTRTKRVLEHLFRAHSSEVLEAVVDCWHDQVLTRPDSVETSTAYDLVDVLTTSAQNAVHMLCESISCRTPGLSERTKKTTALADLSDMTLFDFLEQYMKRLEGPLALQVWNRFLQLAKDLLVSLREFRPQAFAALKCFTVLADKVSQTTALDDRRLRKDLQETYGKLLDICVLSGRAVESGSWIRRSQREALAANGRESPSPTLRAPETKVDEKNASSVSLPLPEGAKSSYGGDVTQQVNVYIASDALPSLRKFLVDSDKILAACNQIVYNIVNPALKGKARPLDLEEDVVAIIREMAKISVAVKAWRTPVAESLNDNRCFNSTAEAGEQWMPMIKSFFDTDRTALPELLGKITTAPSANIFTNREYEMLLRSLNLRRLSYVILSAEKNHFLAHLPSIQEKLVDTLRNVSAPIVQSEVYLCVRVLLCRLSPHNLSSFWPVILTELYRIFEQILDNVPGDGSEELGLILSACKLLDLLLVLQTEEFQIHQWIFITDTVDAVYRPDDWFPEALLDRLAEVVGALPAGENTVPRSAAQALTPSVPSKHMRRPILHSLRQIDSVRDLVPFFSSASITSYESVYHSGGLVDWQAVERGLLEDLFEGR</sequence>
<evidence type="ECO:0000256" key="4">
    <source>
        <dbReference type="ARBA" id="ARBA00023034"/>
    </source>
</evidence>
<keyword evidence="4" id="KW-0333">Golgi apparatus</keyword>
<dbReference type="PANTHER" id="PTHR14042:SF24">
    <property type="entry name" value="PROTEIN DOPEY-1 HOMOLOG"/>
    <property type="match status" value="1"/>
</dbReference>
<dbReference type="InterPro" id="IPR007249">
    <property type="entry name" value="DOP1_N"/>
</dbReference>
<evidence type="ECO:0000313" key="11">
    <source>
        <dbReference type="EMBL" id="OJT08448.1"/>
    </source>
</evidence>
<dbReference type="GO" id="GO:0006895">
    <property type="term" value="P:Golgi to endosome transport"/>
    <property type="evidence" value="ECO:0007669"/>
    <property type="project" value="InterPro"/>
</dbReference>
<evidence type="ECO:0000256" key="3">
    <source>
        <dbReference type="ARBA" id="ARBA00022927"/>
    </source>
</evidence>
<dbReference type="EMBL" id="MNAD01001042">
    <property type="protein sequence ID" value="OJT08448.1"/>
    <property type="molecule type" value="Genomic_DNA"/>
</dbReference>
<gene>
    <name evidence="11" type="ORF">TRAPUB_631</name>
</gene>
<evidence type="ECO:0000259" key="8">
    <source>
        <dbReference type="Pfam" id="PF04118"/>
    </source>
</evidence>
<dbReference type="OMA" id="GLETCIA"/>
<keyword evidence="3" id="KW-0653">Protein transport</keyword>
<keyword evidence="2" id="KW-0813">Transport</keyword>
<evidence type="ECO:0000313" key="12">
    <source>
        <dbReference type="Proteomes" id="UP000184267"/>
    </source>
</evidence>
<keyword evidence="5" id="KW-0472">Membrane</keyword>
<dbReference type="OrthoDB" id="297643at2759"/>
<feature type="region of interest" description="Disordered" evidence="7">
    <location>
        <begin position="1"/>
        <end position="35"/>
    </location>
</feature>
<dbReference type="InterPro" id="IPR056457">
    <property type="entry name" value="DOP1_C"/>
</dbReference>
<evidence type="ECO:0000256" key="6">
    <source>
        <dbReference type="ARBA" id="ARBA00046326"/>
    </source>
</evidence>
<dbReference type="GO" id="GO:0005829">
    <property type="term" value="C:cytosol"/>
    <property type="evidence" value="ECO:0007669"/>
    <property type="project" value="GOC"/>
</dbReference>
<dbReference type="Pfam" id="PF24598">
    <property type="entry name" value="DOP1_C"/>
    <property type="match status" value="1"/>
</dbReference>
<evidence type="ECO:0000256" key="2">
    <source>
        <dbReference type="ARBA" id="ARBA00022448"/>
    </source>
</evidence>
<name>A0A1M2VLJ1_TRAPU</name>